<protein>
    <submittedName>
        <fullName evidence="2">Uncharacterized protein</fullName>
    </submittedName>
</protein>
<dbReference type="EMBL" id="MU865717">
    <property type="protein sequence ID" value="KAK4220558.1"/>
    <property type="molecule type" value="Genomic_DNA"/>
</dbReference>
<comment type="caution">
    <text evidence="2">The sequence shown here is derived from an EMBL/GenBank/DDBJ whole genome shotgun (WGS) entry which is preliminary data.</text>
</comment>
<feature type="transmembrane region" description="Helical" evidence="1">
    <location>
        <begin position="83"/>
        <end position="104"/>
    </location>
</feature>
<evidence type="ECO:0000256" key="1">
    <source>
        <dbReference type="SAM" id="Phobius"/>
    </source>
</evidence>
<keyword evidence="1" id="KW-1133">Transmembrane helix</keyword>
<keyword evidence="1" id="KW-0812">Transmembrane</keyword>
<sequence>MSSTDTAPLLSDDPLSHGPIHLPLLHNGEARPRPTRYPIPPIGSCLHVILSPTVGALAGIMMITYSHHWYWYELDLYYTQMPIGWVVTSCVLTLLWSIATLFRYRRSRKALWSPVALVFHGWVGIFTLSTGLNGLYAMGYDDNCRGHWPGREPKIPDGERRECLEWVRMFRVLVVGYLVALVVFAVVHIILAFTYVSDVAVAGMKAWRRREEWRWGNWGASAVLPAYAFTVEFTVRVGRPEQVQVVRCAEENGQGNR</sequence>
<accession>A0AAN6YLF2</accession>
<feature type="transmembrane region" description="Helical" evidence="1">
    <location>
        <begin position="174"/>
        <end position="201"/>
    </location>
</feature>
<name>A0AAN6YLF2_9PEZI</name>
<proteinExistence type="predicted"/>
<keyword evidence="1" id="KW-0472">Membrane</keyword>
<feature type="transmembrane region" description="Helical" evidence="1">
    <location>
        <begin position="111"/>
        <end position="132"/>
    </location>
</feature>
<organism evidence="2 3">
    <name type="scientific">Podospora fimiseda</name>
    <dbReference type="NCBI Taxonomy" id="252190"/>
    <lineage>
        <taxon>Eukaryota</taxon>
        <taxon>Fungi</taxon>
        <taxon>Dikarya</taxon>
        <taxon>Ascomycota</taxon>
        <taxon>Pezizomycotina</taxon>
        <taxon>Sordariomycetes</taxon>
        <taxon>Sordariomycetidae</taxon>
        <taxon>Sordariales</taxon>
        <taxon>Podosporaceae</taxon>
        <taxon>Podospora</taxon>
    </lineage>
</organism>
<dbReference type="AlphaFoldDB" id="A0AAN6YLF2"/>
<evidence type="ECO:0000313" key="3">
    <source>
        <dbReference type="Proteomes" id="UP001301958"/>
    </source>
</evidence>
<reference evidence="2" key="1">
    <citation type="journal article" date="2023" name="Mol. Phylogenet. Evol.">
        <title>Genome-scale phylogeny and comparative genomics of the fungal order Sordariales.</title>
        <authorList>
            <person name="Hensen N."/>
            <person name="Bonometti L."/>
            <person name="Westerberg I."/>
            <person name="Brannstrom I.O."/>
            <person name="Guillou S."/>
            <person name="Cros-Aarteil S."/>
            <person name="Calhoun S."/>
            <person name="Haridas S."/>
            <person name="Kuo A."/>
            <person name="Mondo S."/>
            <person name="Pangilinan J."/>
            <person name="Riley R."/>
            <person name="LaButti K."/>
            <person name="Andreopoulos B."/>
            <person name="Lipzen A."/>
            <person name="Chen C."/>
            <person name="Yan M."/>
            <person name="Daum C."/>
            <person name="Ng V."/>
            <person name="Clum A."/>
            <person name="Steindorff A."/>
            <person name="Ohm R.A."/>
            <person name="Martin F."/>
            <person name="Silar P."/>
            <person name="Natvig D.O."/>
            <person name="Lalanne C."/>
            <person name="Gautier V."/>
            <person name="Ament-Velasquez S.L."/>
            <person name="Kruys A."/>
            <person name="Hutchinson M.I."/>
            <person name="Powell A.J."/>
            <person name="Barry K."/>
            <person name="Miller A.N."/>
            <person name="Grigoriev I.V."/>
            <person name="Debuchy R."/>
            <person name="Gladieux P."/>
            <person name="Hiltunen Thoren M."/>
            <person name="Johannesson H."/>
        </authorList>
    </citation>
    <scope>NUCLEOTIDE SEQUENCE</scope>
    <source>
        <strain evidence="2">CBS 990.96</strain>
    </source>
</reference>
<dbReference type="Proteomes" id="UP001301958">
    <property type="component" value="Unassembled WGS sequence"/>
</dbReference>
<reference evidence="2" key="2">
    <citation type="submission" date="2023-05" db="EMBL/GenBank/DDBJ databases">
        <authorList>
            <consortium name="Lawrence Berkeley National Laboratory"/>
            <person name="Steindorff A."/>
            <person name="Hensen N."/>
            <person name="Bonometti L."/>
            <person name="Westerberg I."/>
            <person name="Brannstrom I.O."/>
            <person name="Guillou S."/>
            <person name="Cros-Aarteil S."/>
            <person name="Calhoun S."/>
            <person name="Haridas S."/>
            <person name="Kuo A."/>
            <person name="Mondo S."/>
            <person name="Pangilinan J."/>
            <person name="Riley R."/>
            <person name="Labutti K."/>
            <person name="Andreopoulos B."/>
            <person name="Lipzen A."/>
            <person name="Chen C."/>
            <person name="Yanf M."/>
            <person name="Daum C."/>
            <person name="Ng V."/>
            <person name="Clum A."/>
            <person name="Ohm R."/>
            <person name="Martin F."/>
            <person name="Silar P."/>
            <person name="Natvig D."/>
            <person name="Lalanne C."/>
            <person name="Gautier V."/>
            <person name="Ament-Velasquez S.L."/>
            <person name="Kruys A."/>
            <person name="Hutchinson M.I."/>
            <person name="Powell A.J."/>
            <person name="Barry K."/>
            <person name="Miller A.N."/>
            <person name="Grigoriev I.V."/>
            <person name="Debuchy R."/>
            <person name="Gladieux P."/>
            <person name="Thoren M.H."/>
            <person name="Johannesson H."/>
        </authorList>
    </citation>
    <scope>NUCLEOTIDE SEQUENCE</scope>
    <source>
        <strain evidence="2">CBS 990.96</strain>
    </source>
</reference>
<feature type="transmembrane region" description="Helical" evidence="1">
    <location>
        <begin position="41"/>
        <end position="63"/>
    </location>
</feature>
<keyword evidence="3" id="KW-1185">Reference proteome</keyword>
<evidence type="ECO:0000313" key="2">
    <source>
        <dbReference type="EMBL" id="KAK4220558.1"/>
    </source>
</evidence>
<gene>
    <name evidence="2" type="ORF">QBC38DRAFT_462487</name>
</gene>